<evidence type="ECO:0000313" key="8">
    <source>
        <dbReference type="EMBL" id="KAJ8653365.1"/>
    </source>
</evidence>
<keyword evidence="6" id="KW-0539">Nucleus</keyword>
<keyword evidence="2" id="KW-0547">Nucleotide-binding</keyword>
<dbReference type="PANTHER" id="PTHR46487:SF1">
    <property type="entry name" value="DNA REPAIR PROTEIN XRCC3"/>
    <property type="match status" value="1"/>
</dbReference>
<dbReference type="GO" id="GO:0000722">
    <property type="term" value="P:telomere maintenance via recombination"/>
    <property type="evidence" value="ECO:0007669"/>
    <property type="project" value="TreeGrafter"/>
</dbReference>
<dbReference type="CDD" id="cd19491">
    <property type="entry name" value="XRCC3"/>
    <property type="match status" value="1"/>
</dbReference>
<feature type="domain" description="RecA family profile 1" evidence="7">
    <location>
        <begin position="68"/>
        <end position="242"/>
    </location>
</feature>
<dbReference type="PANTHER" id="PTHR46487">
    <property type="entry name" value="DNA REPAIR PROTEIN XRCC3"/>
    <property type="match status" value="1"/>
</dbReference>
<dbReference type="InterPro" id="IPR020588">
    <property type="entry name" value="RecA_ATP-bd"/>
</dbReference>
<dbReference type="GO" id="GO:0033065">
    <property type="term" value="C:Rad51C-XRCC3 complex"/>
    <property type="evidence" value="ECO:0007669"/>
    <property type="project" value="TreeGrafter"/>
</dbReference>
<name>A0AAD7UU91_9FUNG</name>
<dbReference type="GeneID" id="83218418"/>
<evidence type="ECO:0000259" key="7">
    <source>
        <dbReference type="PROSITE" id="PS50162"/>
    </source>
</evidence>
<dbReference type="InterPro" id="IPR016467">
    <property type="entry name" value="DNA_recomb/repair_RecA-like"/>
</dbReference>
<keyword evidence="3" id="KW-0227">DNA damage</keyword>
<dbReference type="SUPFAM" id="SSF52540">
    <property type="entry name" value="P-loop containing nucleoside triphosphate hydrolases"/>
    <property type="match status" value="1"/>
</dbReference>
<dbReference type="InterPro" id="IPR027417">
    <property type="entry name" value="P-loop_NTPase"/>
</dbReference>
<dbReference type="GO" id="GO:0140664">
    <property type="term" value="F:ATP-dependent DNA damage sensor activity"/>
    <property type="evidence" value="ECO:0007669"/>
    <property type="project" value="InterPro"/>
</dbReference>
<dbReference type="InterPro" id="IPR013632">
    <property type="entry name" value="Rad51_C"/>
</dbReference>
<comment type="subcellular location">
    <subcellularLocation>
        <location evidence="1">Nucleus</location>
    </subcellularLocation>
</comment>
<comment type="caution">
    <text evidence="8">The sequence shown here is derived from an EMBL/GenBank/DDBJ whole genome shotgun (WGS) entry which is preliminary data.</text>
</comment>
<dbReference type="GO" id="GO:0005657">
    <property type="term" value="C:replication fork"/>
    <property type="evidence" value="ECO:0007669"/>
    <property type="project" value="TreeGrafter"/>
</dbReference>
<protein>
    <recommendedName>
        <fullName evidence="7">RecA family profile 1 domain-containing protein</fullName>
    </recommendedName>
</protein>
<dbReference type="GO" id="GO:0061982">
    <property type="term" value="P:meiosis I cell cycle process"/>
    <property type="evidence" value="ECO:0007669"/>
    <property type="project" value="UniProtKB-ARBA"/>
</dbReference>
<accession>A0AAD7UU91</accession>
<dbReference type="Proteomes" id="UP001234581">
    <property type="component" value="Unassembled WGS sequence"/>
</dbReference>
<dbReference type="PIRSF" id="PIRSF005856">
    <property type="entry name" value="Rad51"/>
    <property type="match status" value="1"/>
</dbReference>
<dbReference type="GO" id="GO:0000400">
    <property type="term" value="F:four-way junction DNA binding"/>
    <property type="evidence" value="ECO:0007669"/>
    <property type="project" value="TreeGrafter"/>
</dbReference>
<evidence type="ECO:0000256" key="6">
    <source>
        <dbReference type="ARBA" id="ARBA00023242"/>
    </source>
</evidence>
<organism evidence="8 9">
    <name type="scientific">Lichtheimia ornata</name>
    <dbReference type="NCBI Taxonomy" id="688661"/>
    <lineage>
        <taxon>Eukaryota</taxon>
        <taxon>Fungi</taxon>
        <taxon>Fungi incertae sedis</taxon>
        <taxon>Mucoromycota</taxon>
        <taxon>Mucoromycotina</taxon>
        <taxon>Mucoromycetes</taxon>
        <taxon>Mucorales</taxon>
        <taxon>Lichtheimiaceae</taxon>
        <taxon>Lichtheimia</taxon>
    </lineage>
</organism>
<evidence type="ECO:0000256" key="1">
    <source>
        <dbReference type="ARBA" id="ARBA00004123"/>
    </source>
</evidence>
<keyword evidence="9" id="KW-1185">Reference proteome</keyword>
<dbReference type="PROSITE" id="PS50162">
    <property type="entry name" value="RECA_2"/>
    <property type="match status" value="1"/>
</dbReference>
<dbReference type="EMBL" id="JARTCD010000080">
    <property type="protein sequence ID" value="KAJ8653365.1"/>
    <property type="molecule type" value="Genomic_DNA"/>
</dbReference>
<dbReference type="GO" id="GO:0071140">
    <property type="term" value="P:resolution of mitotic recombination intermediates"/>
    <property type="evidence" value="ECO:0007669"/>
    <property type="project" value="TreeGrafter"/>
</dbReference>
<evidence type="ECO:0000256" key="4">
    <source>
        <dbReference type="ARBA" id="ARBA00022840"/>
    </source>
</evidence>
<evidence type="ECO:0000256" key="3">
    <source>
        <dbReference type="ARBA" id="ARBA00022763"/>
    </source>
</evidence>
<dbReference type="GO" id="GO:0045003">
    <property type="term" value="P:double-strand break repair via synthesis-dependent strand annealing"/>
    <property type="evidence" value="ECO:0007669"/>
    <property type="project" value="TreeGrafter"/>
</dbReference>
<proteinExistence type="predicted"/>
<dbReference type="RefSeq" id="XP_058338279.1">
    <property type="nucleotide sequence ID" value="XM_058490989.1"/>
</dbReference>
<reference evidence="8 9" key="1">
    <citation type="submission" date="2023-03" db="EMBL/GenBank/DDBJ databases">
        <title>Genome sequence of Lichtheimia ornata CBS 291.66.</title>
        <authorList>
            <person name="Mohabir J.T."/>
            <person name="Shea T.P."/>
            <person name="Kurbessoian T."/>
            <person name="Berby B."/>
            <person name="Fontaine J."/>
            <person name="Livny J."/>
            <person name="Gnirke A."/>
            <person name="Stajich J.E."/>
            <person name="Cuomo C.A."/>
        </authorList>
    </citation>
    <scope>NUCLEOTIDE SEQUENCE [LARGE SCALE GENOMIC DNA]</scope>
    <source>
        <strain evidence="8">CBS 291.66</strain>
    </source>
</reference>
<evidence type="ECO:0000256" key="5">
    <source>
        <dbReference type="ARBA" id="ARBA00023204"/>
    </source>
</evidence>
<sequence length="351" mass="38829">MDDIADKLGCLSKLEQAGLDSAYDVVARSTTDLHSVLRNANHVNAIVDAASKEVYPWRSRIRTAESLPTESVSTGDATIDRILGGCGIPLGSLTEIVGESASGKTQLALQLCLAVQDPNQLHGEAVYLHSEGRFPSTRLDQLASSFAQRYDILPEQLEKAIHTMRLTDRENQYQALVYQLPALLARRRNKVRVVVIDSISAIYRGEQEKNQFERMAEVCDLGLRLKRIASQYQVAIVAINQVSDVFTQNKDKSSALPPELVDQWIDFRLESASSLSPAVPLAMFWQSLTKKPVLGMSWSNAVSTRIRLARSAISSNGSTRRALFIEFSPIAPRSGCEIIIDMDGVKAKEWQ</sequence>
<dbReference type="AlphaFoldDB" id="A0AAD7UU91"/>
<keyword evidence="5" id="KW-0234">DNA repair</keyword>
<gene>
    <name evidence="8" type="ORF">O0I10_011016</name>
</gene>
<dbReference type="Pfam" id="PF08423">
    <property type="entry name" value="Rad51"/>
    <property type="match status" value="1"/>
</dbReference>
<dbReference type="InterPro" id="IPR047348">
    <property type="entry name" value="XRCC3-like_C"/>
</dbReference>
<keyword evidence="4" id="KW-0067">ATP-binding</keyword>
<dbReference type="GO" id="GO:0005524">
    <property type="term" value="F:ATP binding"/>
    <property type="evidence" value="ECO:0007669"/>
    <property type="project" value="UniProtKB-KW"/>
</dbReference>
<evidence type="ECO:0000313" key="9">
    <source>
        <dbReference type="Proteomes" id="UP001234581"/>
    </source>
</evidence>
<evidence type="ECO:0000256" key="2">
    <source>
        <dbReference type="ARBA" id="ARBA00022741"/>
    </source>
</evidence>
<dbReference type="GO" id="GO:0090656">
    <property type="term" value="P:t-circle formation"/>
    <property type="evidence" value="ECO:0007669"/>
    <property type="project" value="TreeGrafter"/>
</dbReference>
<dbReference type="Gene3D" id="3.40.50.300">
    <property type="entry name" value="P-loop containing nucleotide triphosphate hydrolases"/>
    <property type="match status" value="1"/>
</dbReference>